<dbReference type="Gene3D" id="1.20.1290.10">
    <property type="entry name" value="AhpD-like"/>
    <property type="match status" value="1"/>
</dbReference>
<gene>
    <name evidence="2" type="ORF">KIM322_00490</name>
</gene>
<evidence type="ECO:0000259" key="1">
    <source>
        <dbReference type="Pfam" id="PF02627"/>
    </source>
</evidence>
<keyword evidence="3" id="KW-1185">Reference proteome</keyword>
<dbReference type="SUPFAM" id="SSF69118">
    <property type="entry name" value="AhpD-like"/>
    <property type="match status" value="1"/>
</dbReference>
<feature type="domain" description="Carboxymuconolactone decarboxylase-like" evidence="1">
    <location>
        <begin position="140"/>
        <end position="219"/>
    </location>
</feature>
<evidence type="ECO:0000313" key="3">
    <source>
        <dbReference type="Proteomes" id="UP001321741"/>
    </source>
</evidence>
<dbReference type="Proteomes" id="UP001321741">
    <property type="component" value="Chromosome"/>
</dbReference>
<dbReference type="InterPro" id="IPR003779">
    <property type="entry name" value="CMD-like"/>
</dbReference>
<dbReference type="PANTHER" id="PTHR33570:SF2">
    <property type="entry name" value="CARBOXYMUCONOLACTONE DECARBOXYLASE-LIKE DOMAIN-CONTAINING PROTEIN"/>
    <property type="match status" value="1"/>
</dbReference>
<organism evidence="2 3">
    <name type="scientific">Lactobacillus xylocopicola</name>
    <dbReference type="NCBI Taxonomy" id="2976676"/>
    <lineage>
        <taxon>Bacteria</taxon>
        <taxon>Bacillati</taxon>
        <taxon>Bacillota</taxon>
        <taxon>Bacilli</taxon>
        <taxon>Lactobacillales</taxon>
        <taxon>Lactobacillaceae</taxon>
        <taxon>Lactobacillus</taxon>
    </lineage>
</organism>
<dbReference type="Pfam" id="PF02627">
    <property type="entry name" value="CMD"/>
    <property type="match status" value="1"/>
</dbReference>
<protein>
    <recommendedName>
        <fullName evidence="1">Carboxymuconolactone decarboxylase-like domain-containing protein</fullName>
    </recommendedName>
</protein>
<dbReference type="RefSeq" id="WP_317637517.1">
    <property type="nucleotide sequence ID" value="NZ_AP026803.1"/>
</dbReference>
<name>A0ABM8BFB0_9LACO</name>
<evidence type="ECO:0000313" key="2">
    <source>
        <dbReference type="EMBL" id="BDR59788.1"/>
    </source>
</evidence>
<dbReference type="InterPro" id="IPR052512">
    <property type="entry name" value="4CMD/NDH-1_regulator"/>
</dbReference>
<sequence>MTTEIEMQYHDLIKSFLADVNTNCASHLHKDRVLIPIIASITQGITTALADQVETCLAAGIEPEILLEVVYQLTPVAGTLKVQQALPAIQAVLTKHQFRPSPSATNADENYGASIQADLYGTEIKNLLKDLPDEAGDFVPQALTNHFFNDFYNRSRLDVRDRERYELLALITLNVDFQIKAHARGSLRAGNSESELVWATIQLLPYIGFPLVINSVQVIHQAVSQSK</sequence>
<dbReference type="EMBL" id="AP026803">
    <property type="protein sequence ID" value="BDR59788.1"/>
    <property type="molecule type" value="Genomic_DNA"/>
</dbReference>
<proteinExistence type="predicted"/>
<accession>A0ABM8BFB0</accession>
<dbReference type="InterPro" id="IPR029032">
    <property type="entry name" value="AhpD-like"/>
</dbReference>
<reference evidence="2 3" key="1">
    <citation type="journal article" date="2023" name="Microbiol. Spectr.">
        <title>Symbiosis of Carpenter Bees with Uncharacterized Lactic Acid Bacteria Showing NAD Auxotrophy.</title>
        <authorList>
            <person name="Kawasaki S."/>
            <person name="Ozawa K."/>
            <person name="Mori T."/>
            <person name="Yamamoto A."/>
            <person name="Ito M."/>
            <person name="Ohkuma M."/>
            <person name="Sakamoto M."/>
            <person name="Matsutani M."/>
        </authorList>
    </citation>
    <scope>NUCLEOTIDE SEQUENCE [LARGE SCALE GENOMIC DNA]</scope>
    <source>
        <strain evidence="2 3">Kim32-2</strain>
    </source>
</reference>
<dbReference type="PANTHER" id="PTHR33570">
    <property type="entry name" value="4-CARBOXYMUCONOLACTONE DECARBOXYLASE FAMILY PROTEIN"/>
    <property type="match status" value="1"/>
</dbReference>